<dbReference type="Proteomes" id="UP001381693">
    <property type="component" value="Unassembled WGS sequence"/>
</dbReference>
<reference evidence="2 3" key="1">
    <citation type="submission" date="2023-11" db="EMBL/GenBank/DDBJ databases">
        <title>Halocaridina rubra genome assembly.</title>
        <authorList>
            <person name="Smith C."/>
        </authorList>
    </citation>
    <scope>NUCLEOTIDE SEQUENCE [LARGE SCALE GENOMIC DNA]</scope>
    <source>
        <strain evidence="2">EP-1</strain>
        <tissue evidence="2">Whole</tissue>
    </source>
</reference>
<name>A0AAN8ZWI4_HALRR</name>
<gene>
    <name evidence="2" type="ORF">SK128_000222</name>
</gene>
<protein>
    <submittedName>
        <fullName evidence="2">Uncharacterized protein</fullName>
    </submittedName>
</protein>
<feature type="non-terminal residue" evidence="2">
    <location>
        <position position="69"/>
    </location>
</feature>
<sequence>MSMEADPTFNLFSNHNLSCTGVEVPSERTWLAKEKETEVEVRGGGVEASGSGGVEASAGRSADRLDETG</sequence>
<feature type="region of interest" description="Disordered" evidence="1">
    <location>
        <begin position="41"/>
        <end position="69"/>
    </location>
</feature>
<comment type="caution">
    <text evidence="2">The sequence shown here is derived from an EMBL/GenBank/DDBJ whole genome shotgun (WGS) entry which is preliminary data.</text>
</comment>
<dbReference type="EMBL" id="JAXCGZ010015100">
    <property type="protein sequence ID" value="KAK7071316.1"/>
    <property type="molecule type" value="Genomic_DNA"/>
</dbReference>
<proteinExistence type="predicted"/>
<feature type="compositionally biased region" description="Gly residues" evidence="1">
    <location>
        <begin position="42"/>
        <end position="53"/>
    </location>
</feature>
<accession>A0AAN8ZWI4</accession>
<evidence type="ECO:0000313" key="3">
    <source>
        <dbReference type="Proteomes" id="UP001381693"/>
    </source>
</evidence>
<dbReference type="AlphaFoldDB" id="A0AAN8ZWI4"/>
<evidence type="ECO:0000256" key="1">
    <source>
        <dbReference type="SAM" id="MobiDB-lite"/>
    </source>
</evidence>
<organism evidence="2 3">
    <name type="scientific">Halocaridina rubra</name>
    <name type="common">Hawaiian red shrimp</name>
    <dbReference type="NCBI Taxonomy" id="373956"/>
    <lineage>
        <taxon>Eukaryota</taxon>
        <taxon>Metazoa</taxon>
        <taxon>Ecdysozoa</taxon>
        <taxon>Arthropoda</taxon>
        <taxon>Crustacea</taxon>
        <taxon>Multicrustacea</taxon>
        <taxon>Malacostraca</taxon>
        <taxon>Eumalacostraca</taxon>
        <taxon>Eucarida</taxon>
        <taxon>Decapoda</taxon>
        <taxon>Pleocyemata</taxon>
        <taxon>Caridea</taxon>
        <taxon>Atyoidea</taxon>
        <taxon>Atyidae</taxon>
        <taxon>Halocaridina</taxon>
    </lineage>
</organism>
<evidence type="ECO:0000313" key="2">
    <source>
        <dbReference type="EMBL" id="KAK7071316.1"/>
    </source>
</evidence>
<keyword evidence="3" id="KW-1185">Reference proteome</keyword>